<name>A0A3S4M385_9STRE</name>
<evidence type="ECO:0000313" key="4">
    <source>
        <dbReference type="Proteomes" id="UP000270025"/>
    </source>
</evidence>
<evidence type="ECO:0000313" key="3">
    <source>
        <dbReference type="EMBL" id="VED67344.1"/>
    </source>
</evidence>
<evidence type="ECO:0008006" key="5">
    <source>
        <dbReference type="Google" id="ProtNLM"/>
    </source>
</evidence>
<gene>
    <name evidence="3" type="ORF">NCTC3166_01166</name>
</gene>
<dbReference type="AlphaFoldDB" id="A0A3S4M385"/>
<organism evidence="3 4">
    <name type="scientific">Streptococcus viridans</name>
    <dbReference type="NCBI Taxonomy" id="78535"/>
    <lineage>
        <taxon>Bacteria</taxon>
        <taxon>Bacillati</taxon>
        <taxon>Bacillota</taxon>
        <taxon>Bacilli</taxon>
        <taxon>Lactobacillales</taxon>
        <taxon>Streptococcaceae</taxon>
        <taxon>Streptococcus</taxon>
    </lineage>
</organism>
<dbReference type="RefSeq" id="WP_126404335.1">
    <property type="nucleotide sequence ID" value="NZ_LR134266.1"/>
</dbReference>
<evidence type="ECO:0000256" key="1">
    <source>
        <dbReference type="SAM" id="MobiDB-lite"/>
    </source>
</evidence>
<evidence type="ECO:0000256" key="2">
    <source>
        <dbReference type="SAM" id="SignalP"/>
    </source>
</evidence>
<dbReference type="KEGG" id="svf:NCTC3166_01166"/>
<feature type="region of interest" description="Disordered" evidence="1">
    <location>
        <begin position="60"/>
        <end position="87"/>
    </location>
</feature>
<feature type="signal peptide" evidence="2">
    <location>
        <begin position="1"/>
        <end position="26"/>
    </location>
</feature>
<reference evidence="3 4" key="1">
    <citation type="submission" date="2018-12" db="EMBL/GenBank/DDBJ databases">
        <authorList>
            <consortium name="Pathogen Informatics"/>
        </authorList>
    </citation>
    <scope>NUCLEOTIDE SEQUENCE [LARGE SCALE GENOMIC DNA]</scope>
    <source>
        <strain evidence="3 4">NCTC3166</strain>
    </source>
</reference>
<feature type="region of interest" description="Disordered" evidence="1">
    <location>
        <begin position="277"/>
        <end position="334"/>
    </location>
</feature>
<accession>A0A3S4M385</accession>
<dbReference type="Proteomes" id="UP000270025">
    <property type="component" value="Chromosome"/>
</dbReference>
<dbReference type="Gene3D" id="3.10.20.320">
    <property type="entry name" value="Putative peptidoglycan bound protein (lpxtg motif)"/>
    <property type="match status" value="1"/>
</dbReference>
<keyword evidence="2" id="KW-0732">Signal</keyword>
<proteinExistence type="predicted"/>
<feature type="chain" id="PRO_5018771165" description="Cell surface protein" evidence="2">
    <location>
        <begin position="27"/>
        <end position="350"/>
    </location>
</feature>
<protein>
    <recommendedName>
        <fullName evidence="5">Cell surface protein</fullName>
    </recommendedName>
</protein>
<keyword evidence="4" id="KW-1185">Reference proteome</keyword>
<dbReference type="EMBL" id="LR134266">
    <property type="protein sequence ID" value="VED67344.1"/>
    <property type="molecule type" value="Genomic_DNA"/>
</dbReference>
<sequence length="350" mass="38017">MKKKIQLTTGLCAAVLALSLATTTFADEQTTPVTAPITERQDGLAPVSATSDSSVATVTNEATAPLPSEETAIPTVEESTPAPAETPVDPRISEIRVIHRRRTLKPDFSPIASSTDVVYKTVEAHAFTEYDVSGNGPATVTDENGKTWYRVRYSELDIKDGFHYKSAPEKGTATAPVIEVIHLYDDIDLNPDVIKRARYVDENGQEIAPSQENSVERSLDLAYEAGLPTAPAQIQANGKTYTFQSADKGELTSHKLQVSNLVTVTYFYKEVTSPVVEKPVTPSTPEKPVQKLRLPKGNNGAKTRVPVSKKTQAKPSSPEVKKFRLPKGNNGAKTRVPVKKANTILSVDYL</sequence>